<evidence type="ECO:0000313" key="11">
    <source>
        <dbReference type="EMBL" id="KAI8580505.1"/>
    </source>
</evidence>
<dbReference type="InterPro" id="IPR001138">
    <property type="entry name" value="Zn2Cys6_DnaBD"/>
</dbReference>
<keyword evidence="2" id="KW-0479">Metal-binding</keyword>
<proteinExistence type="predicted"/>
<evidence type="ECO:0000256" key="8">
    <source>
        <dbReference type="SAM" id="MobiDB-lite"/>
    </source>
</evidence>
<dbReference type="PROSITE" id="PS50048">
    <property type="entry name" value="ZN2_CY6_FUNGAL_2"/>
    <property type="match status" value="1"/>
</dbReference>
<dbReference type="EMBL" id="MU620912">
    <property type="protein sequence ID" value="KAI8580505.1"/>
    <property type="molecule type" value="Genomic_DNA"/>
</dbReference>
<dbReference type="GO" id="GO:0003677">
    <property type="term" value="F:DNA binding"/>
    <property type="evidence" value="ECO:0007669"/>
    <property type="project" value="UniProtKB-KW"/>
</dbReference>
<evidence type="ECO:0000256" key="3">
    <source>
        <dbReference type="ARBA" id="ARBA00022833"/>
    </source>
</evidence>
<evidence type="ECO:0000313" key="12">
    <source>
        <dbReference type="Proteomes" id="UP001206595"/>
    </source>
</evidence>
<accession>A0AAD5ECN1</accession>
<dbReference type="SMART" id="SM00066">
    <property type="entry name" value="GAL4"/>
    <property type="match status" value="1"/>
</dbReference>
<dbReference type="GO" id="GO:0005634">
    <property type="term" value="C:nucleus"/>
    <property type="evidence" value="ECO:0007669"/>
    <property type="project" value="UniProtKB-SubCell"/>
</dbReference>
<keyword evidence="3" id="KW-0862">Zinc</keyword>
<dbReference type="GO" id="GO:0000981">
    <property type="term" value="F:DNA-binding transcription factor activity, RNA polymerase II-specific"/>
    <property type="evidence" value="ECO:0007669"/>
    <property type="project" value="InterPro"/>
</dbReference>
<evidence type="ECO:0000256" key="5">
    <source>
        <dbReference type="ARBA" id="ARBA00023125"/>
    </source>
</evidence>
<evidence type="ECO:0000256" key="7">
    <source>
        <dbReference type="ARBA" id="ARBA00023242"/>
    </source>
</evidence>
<dbReference type="PANTHER" id="PTHR31313:SF81">
    <property type="entry name" value="TY1 ENHANCER ACTIVATOR"/>
    <property type="match status" value="1"/>
</dbReference>
<evidence type="ECO:0000256" key="9">
    <source>
        <dbReference type="SAM" id="Phobius"/>
    </source>
</evidence>
<keyword evidence="9" id="KW-1133">Transmembrane helix</keyword>
<dbReference type="PANTHER" id="PTHR31313">
    <property type="entry name" value="TY1 ENHANCER ACTIVATOR"/>
    <property type="match status" value="1"/>
</dbReference>
<dbReference type="RefSeq" id="XP_051445509.1">
    <property type="nucleotide sequence ID" value="XM_051588412.1"/>
</dbReference>
<evidence type="ECO:0000256" key="6">
    <source>
        <dbReference type="ARBA" id="ARBA00023163"/>
    </source>
</evidence>
<dbReference type="GeneID" id="75913757"/>
<reference evidence="11" key="1">
    <citation type="submission" date="2021-06" db="EMBL/GenBank/DDBJ databases">
        <authorList>
            <consortium name="DOE Joint Genome Institute"/>
            <person name="Mondo S.J."/>
            <person name="Amses K.R."/>
            <person name="Simmons D.R."/>
            <person name="Longcore J.E."/>
            <person name="Seto K."/>
            <person name="Alves G.H."/>
            <person name="Bonds A.E."/>
            <person name="Quandt C.A."/>
            <person name="Davis W.J."/>
            <person name="Chang Y."/>
            <person name="Letcher P.M."/>
            <person name="Powell M.J."/>
            <person name="Kuo A."/>
            <person name="Labutti K."/>
            <person name="Pangilinan J."/>
            <person name="Andreopoulos W."/>
            <person name="Tritt A."/>
            <person name="Riley R."/>
            <person name="Hundley H."/>
            <person name="Johnson J."/>
            <person name="Lipzen A."/>
            <person name="Barry K."/>
            <person name="Berbee M.L."/>
            <person name="Buchler N.E."/>
            <person name="Grigoriev I.V."/>
            <person name="Spatafora J.W."/>
            <person name="Stajich J.E."/>
            <person name="James T.Y."/>
        </authorList>
    </citation>
    <scope>NUCLEOTIDE SEQUENCE</scope>
    <source>
        <strain evidence="11">AG</strain>
    </source>
</reference>
<comment type="caution">
    <text evidence="11">The sequence shown here is derived from an EMBL/GenBank/DDBJ whole genome shotgun (WGS) entry which is preliminary data.</text>
</comment>
<evidence type="ECO:0000256" key="1">
    <source>
        <dbReference type="ARBA" id="ARBA00004123"/>
    </source>
</evidence>
<feature type="compositionally biased region" description="Basic and acidic residues" evidence="8">
    <location>
        <begin position="733"/>
        <end position="742"/>
    </location>
</feature>
<keyword evidence="6" id="KW-0804">Transcription</keyword>
<reference evidence="11" key="2">
    <citation type="journal article" date="2022" name="Proc. Natl. Acad. Sci. U.S.A.">
        <title>Diploid-dominant life cycles characterize the early evolution of Fungi.</title>
        <authorList>
            <person name="Amses K.R."/>
            <person name="Simmons D.R."/>
            <person name="Longcore J.E."/>
            <person name="Mondo S.J."/>
            <person name="Seto K."/>
            <person name="Jeronimo G.H."/>
            <person name="Bonds A.E."/>
            <person name="Quandt C.A."/>
            <person name="Davis W.J."/>
            <person name="Chang Y."/>
            <person name="Federici B.A."/>
            <person name="Kuo A."/>
            <person name="LaButti K."/>
            <person name="Pangilinan J."/>
            <person name="Andreopoulos W."/>
            <person name="Tritt A."/>
            <person name="Riley R."/>
            <person name="Hundley H."/>
            <person name="Johnson J."/>
            <person name="Lipzen A."/>
            <person name="Barry K."/>
            <person name="Lang B.F."/>
            <person name="Cuomo C.A."/>
            <person name="Buchler N.E."/>
            <person name="Grigoriev I.V."/>
            <person name="Spatafora J.W."/>
            <person name="Stajich J.E."/>
            <person name="James T.Y."/>
        </authorList>
    </citation>
    <scope>NUCLEOTIDE SEQUENCE</scope>
    <source>
        <strain evidence="11">AG</strain>
    </source>
</reference>
<dbReference type="CDD" id="cd00067">
    <property type="entry name" value="GAL4"/>
    <property type="match status" value="1"/>
</dbReference>
<dbReference type="InterPro" id="IPR051615">
    <property type="entry name" value="Transcr_Regulatory_Elem"/>
</dbReference>
<feature type="region of interest" description="Disordered" evidence="8">
    <location>
        <begin position="872"/>
        <end position="897"/>
    </location>
</feature>
<feature type="compositionally biased region" description="Polar residues" evidence="8">
    <location>
        <begin position="270"/>
        <end position="280"/>
    </location>
</feature>
<keyword evidence="9" id="KW-0472">Membrane</keyword>
<organism evidence="11 12">
    <name type="scientific">Umbelopsis ramanniana AG</name>
    <dbReference type="NCBI Taxonomy" id="1314678"/>
    <lineage>
        <taxon>Eukaryota</taxon>
        <taxon>Fungi</taxon>
        <taxon>Fungi incertae sedis</taxon>
        <taxon>Mucoromycota</taxon>
        <taxon>Mucoromycotina</taxon>
        <taxon>Umbelopsidomycetes</taxon>
        <taxon>Umbelopsidales</taxon>
        <taxon>Umbelopsidaceae</taxon>
        <taxon>Umbelopsis</taxon>
    </lineage>
</organism>
<dbReference type="Pfam" id="PF00172">
    <property type="entry name" value="Zn_clus"/>
    <property type="match status" value="1"/>
</dbReference>
<dbReference type="GO" id="GO:0008270">
    <property type="term" value="F:zinc ion binding"/>
    <property type="evidence" value="ECO:0007669"/>
    <property type="project" value="InterPro"/>
</dbReference>
<keyword evidence="4" id="KW-0805">Transcription regulation</keyword>
<feature type="compositionally biased region" description="Low complexity" evidence="8">
    <location>
        <begin position="883"/>
        <end position="896"/>
    </location>
</feature>
<dbReference type="CDD" id="cd12148">
    <property type="entry name" value="fungal_TF_MHR"/>
    <property type="match status" value="1"/>
</dbReference>
<keyword evidence="5" id="KW-0238">DNA-binding</keyword>
<dbReference type="PROSITE" id="PS00463">
    <property type="entry name" value="ZN2_CY6_FUNGAL_1"/>
    <property type="match status" value="1"/>
</dbReference>
<evidence type="ECO:0000256" key="2">
    <source>
        <dbReference type="ARBA" id="ARBA00022723"/>
    </source>
</evidence>
<dbReference type="Pfam" id="PF04082">
    <property type="entry name" value="Fungal_trans"/>
    <property type="match status" value="1"/>
</dbReference>
<keyword evidence="7" id="KW-0539">Nucleus</keyword>
<comment type="subcellular location">
    <subcellularLocation>
        <location evidence="1">Nucleus</location>
    </subcellularLocation>
</comment>
<name>A0AAD5ECN1_UMBRA</name>
<dbReference type="Proteomes" id="UP001206595">
    <property type="component" value="Unassembled WGS sequence"/>
</dbReference>
<keyword evidence="12" id="KW-1185">Reference proteome</keyword>
<dbReference type="AlphaFoldDB" id="A0AAD5ECN1"/>
<dbReference type="SMART" id="SM00906">
    <property type="entry name" value="Fungal_trans"/>
    <property type="match status" value="1"/>
</dbReference>
<evidence type="ECO:0000256" key="4">
    <source>
        <dbReference type="ARBA" id="ARBA00023015"/>
    </source>
</evidence>
<dbReference type="GO" id="GO:0006351">
    <property type="term" value="P:DNA-templated transcription"/>
    <property type="evidence" value="ECO:0007669"/>
    <property type="project" value="InterPro"/>
</dbReference>
<feature type="region of interest" description="Disordered" evidence="8">
    <location>
        <begin position="730"/>
        <end position="765"/>
    </location>
</feature>
<dbReference type="InterPro" id="IPR036864">
    <property type="entry name" value="Zn2-C6_fun-type_DNA-bd_sf"/>
</dbReference>
<gene>
    <name evidence="11" type="ORF">K450DRAFT_237372</name>
</gene>
<sequence length="914" mass="102058">MRIPSKGTGKPDEEWMTRGERKVAFRQRKTRPNILEAILASGMAPVESTKWDLVCLLGASLEAFHFLFTPSSLSFSFFLFPFFSSLFLLVPLSVMIPDATPTRKRLKALSACSECRRKKTKCNSEKPCRSCEKANVPCEYPTPLSGSNEDKRSSTSSSSKAAVEAIEDRLRSIEVMLNTLLKGGQGVADVDKDALIQFLQKETSSLRPNLLKTYSQHAANWDSNQVTTTPMDRSSPVQASVDYDMEGSGSSQQQQPPRLPSISELDKGCSDSQTDASSRSHISRPLSYEAPIPDSATEDRFQLPHLSVQEYLYGIYFDLVHPLCPVLDRYQFSQSTLALPTTLDETNIDMCLDFMQTYAVLSCAAEVAPSSVLVPTVGTSEMPGSQMDPITAGGYFFECATKLLDRHESVTHPTVVATLCLLVLHYGRGDTRQIDKTCSYVTRLNDMAMRLSLHMTPTENSSTSFRQRCLFWTVFTHDRMANLLYGRAMSIEEENIFVDLSDASAEDSPPDMQLFVEYVKLARMLGRIMRHSHNPWQLSNIDRALHHWLRALPKSLLLSSNDISQVPIPVRTMHLLFHISVLALHKPHHVLEARKPSPATSLSASTIFGALNISDAVASPPTRTPSPPSAGLGNIPISTIQAILAIGDSFADPRQRHLMNTHKLLHHALVWLAKSQLDKLQQHENGIRTVDGDQWLIKCLDLLKLVSFRPDSELARSVWEIEKQCHTLRQKATRPEGKRSYEAIDSSLDQPPTPQRTHSPDDRKNIATTVNTTSATPQLLVSQRTLPTATFSTVIKNALNNEEPKTFDFVPLIPRNGELWENRQSISKFIHYTADSNHKTSEDDLMHGQYPRGSPRSIFQTTSPEHTLKSVTSMPSLHESNRYSRNVRSYSRPPNSTSTQLWELAAAAAAASER</sequence>
<dbReference type="SUPFAM" id="SSF57701">
    <property type="entry name" value="Zn2/Cys6 DNA-binding domain"/>
    <property type="match status" value="1"/>
</dbReference>
<dbReference type="InterPro" id="IPR007219">
    <property type="entry name" value="XnlR_reg_dom"/>
</dbReference>
<keyword evidence="9" id="KW-0812">Transmembrane</keyword>
<protein>
    <recommendedName>
        <fullName evidence="10">Zn(2)-C6 fungal-type domain-containing protein</fullName>
    </recommendedName>
</protein>
<evidence type="ECO:0000259" key="10">
    <source>
        <dbReference type="PROSITE" id="PS50048"/>
    </source>
</evidence>
<dbReference type="Gene3D" id="4.10.240.10">
    <property type="entry name" value="Zn(2)-C6 fungal-type DNA-binding domain"/>
    <property type="match status" value="1"/>
</dbReference>
<feature type="region of interest" description="Disordered" evidence="8">
    <location>
        <begin position="241"/>
        <end position="291"/>
    </location>
</feature>
<feature type="transmembrane region" description="Helical" evidence="9">
    <location>
        <begin position="74"/>
        <end position="96"/>
    </location>
</feature>
<feature type="domain" description="Zn(2)-C6 fungal-type" evidence="10">
    <location>
        <begin position="111"/>
        <end position="140"/>
    </location>
</feature>